<feature type="domain" description="T6SS Phospholipase effector Tle1-like catalytic" evidence="1">
    <location>
        <begin position="57"/>
        <end position="331"/>
    </location>
</feature>
<reference evidence="2 3" key="1">
    <citation type="submission" date="2019-10" db="EMBL/GenBank/DDBJ databases">
        <authorList>
            <person name="Palmer J.M."/>
        </authorList>
    </citation>
    <scope>NUCLEOTIDE SEQUENCE [LARGE SCALE GENOMIC DNA]</scope>
    <source>
        <strain evidence="2 3">TWF730</strain>
    </source>
</reference>
<dbReference type="AlphaFoldDB" id="A0AAV9V7M2"/>
<dbReference type="PANTHER" id="PTHR33840:SF1">
    <property type="entry name" value="TLE1 PHOSPHOLIPASE DOMAIN-CONTAINING PROTEIN"/>
    <property type="match status" value="1"/>
</dbReference>
<name>A0AAV9V7M2_9PEZI</name>
<proteinExistence type="predicted"/>
<protein>
    <recommendedName>
        <fullName evidence="1">T6SS Phospholipase effector Tle1-like catalytic domain-containing protein</fullName>
    </recommendedName>
</protein>
<evidence type="ECO:0000313" key="2">
    <source>
        <dbReference type="EMBL" id="KAK6358036.1"/>
    </source>
</evidence>
<comment type="caution">
    <text evidence="2">The sequence shown here is derived from an EMBL/GenBank/DDBJ whole genome shotgun (WGS) entry which is preliminary data.</text>
</comment>
<sequence length="982" mass="110634">MAKYETMATETWEKFKSLATKLDEEPIVKIPDPELGELNQTGASTPCSDCNKVHLPRRIICCVDGTWMGEDGVTGREKGNPSNIFRIWASVKKGVVKDGKGRSWQQQKKYFRGLAADLGPVAKIYAGATGSGCSDLIAKVYKFCAMSCCPSQDEVYFFGFSRGAFVVRAVAALFYHVGTLRPESGNFEKLYSNILRIYRDIRNGNDFHEHKAYHHLTAHILAPMPIKFVGVIDTVRAWDDGGLYDISQTPNVTHVRHALAILETRNEFSPKKYIDLRTDALGHGSSTSSNLRIQNEGTCIEAWFLGTHGDLGGSFKEDGLSLWPLQFILSEAETSGLVLGFQAIKILDIRNPLEITMPKNDEISDPEAYPMPQHIPYKNGLTVKMWNLKRIFAEFPEFKLYVNVTDWLLPEEEREITGIDEHPPNSTVDTIIHPSVYYLDDCVSLGTDSINTLKGRRRIRDYRENFDISWGGFFWNQDFRQKIDFTHQKLRVLVCGSHGHAKSTIINVVSKENIAKVNSTMSSTDHDIRIEIRPKNINFLFHDSQGWDSGSDAPFLAADEFLKDCRRQPTFAEQLHCIWYCMEASRSRIDTIDKKFFEEVNPNGVSIVLVFTKSDTLLESCFSDAIDEYEKFNDCIGSLDRDSIPPELQPEIKNLREKIYGKKKSAIAREVMDSIGHNLPFVFVSRRLGLHTSEVEKLISLTRDSWRSPIFREIHNQAIRSHISQTLPEVCKQIAKIKIELGELFAQLNTTIGSELGKLFAQLNTTIGSELQLGELSAQPNTTIGSELSELSAQPNTTIGRELGESLIARLMGLRIMGGARSTEIDAIVSVVMGSKMKRGGSNLKAFLTGTMPKLIPLVIIAPLIGVEPTFAILALKAIHKRSKNGTETTKNADICLLNLALYILVHDRMVWFGSQDISPEMAIRAWIHVLKLRPDIEIEIENDFKLSRKKNEDDHELLLRMVEKFKFVSNSEDFIDGDQIS</sequence>
<gene>
    <name evidence="2" type="ORF">TWF730_007390</name>
</gene>
<dbReference type="GO" id="GO:0005525">
    <property type="term" value="F:GTP binding"/>
    <property type="evidence" value="ECO:0007669"/>
    <property type="project" value="InterPro"/>
</dbReference>
<dbReference type="CDD" id="cd00882">
    <property type="entry name" value="Ras_like_GTPase"/>
    <property type="match status" value="1"/>
</dbReference>
<dbReference type="Pfam" id="PF09994">
    <property type="entry name" value="T6SS_Tle1-like_cat"/>
    <property type="match status" value="1"/>
</dbReference>
<dbReference type="InterPro" id="IPR027417">
    <property type="entry name" value="P-loop_NTPase"/>
</dbReference>
<evidence type="ECO:0000259" key="1">
    <source>
        <dbReference type="Pfam" id="PF09994"/>
    </source>
</evidence>
<dbReference type="InterPro" id="IPR018712">
    <property type="entry name" value="Tle1-like_cat"/>
</dbReference>
<keyword evidence="3" id="KW-1185">Reference proteome</keyword>
<dbReference type="Gene3D" id="3.40.50.300">
    <property type="entry name" value="P-loop containing nucleotide triphosphate hydrolases"/>
    <property type="match status" value="1"/>
</dbReference>
<evidence type="ECO:0000313" key="3">
    <source>
        <dbReference type="Proteomes" id="UP001373714"/>
    </source>
</evidence>
<dbReference type="PANTHER" id="PTHR33840">
    <property type="match status" value="1"/>
</dbReference>
<dbReference type="SUPFAM" id="SSF52540">
    <property type="entry name" value="P-loop containing nucleoside triphosphate hydrolases"/>
    <property type="match status" value="1"/>
</dbReference>
<organism evidence="2 3">
    <name type="scientific">Orbilia blumenaviensis</name>
    <dbReference type="NCBI Taxonomy" id="1796055"/>
    <lineage>
        <taxon>Eukaryota</taxon>
        <taxon>Fungi</taxon>
        <taxon>Dikarya</taxon>
        <taxon>Ascomycota</taxon>
        <taxon>Pezizomycotina</taxon>
        <taxon>Orbiliomycetes</taxon>
        <taxon>Orbiliales</taxon>
        <taxon>Orbiliaceae</taxon>
        <taxon>Orbilia</taxon>
    </lineage>
</organism>
<dbReference type="Proteomes" id="UP001373714">
    <property type="component" value="Unassembled WGS sequence"/>
</dbReference>
<dbReference type="EMBL" id="JAVHNS010000004">
    <property type="protein sequence ID" value="KAK6358036.1"/>
    <property type="molecule type" value="Genomic_DNA"/>
</dbReference>
<accession>A0AAV9V7M2</accession>